<dbReference type="GO" id="GO:0016020">
    <property type="term" value="C:membrane"/>
    <property type="evidence" value="ECO:0007669"/>
    <property type="project" value="UniProtKB-SubCell"/>
</dbReference>
<feature type="transmembrane region" description="Helical" evidence="5">
    <location>
        <begin position="277"/>
        <end position="301"/>
    </location>
</feature>
<reference evidence="7" key="1">
    <citation type="journal article" date="2017" name="Nat. Commun.">
        <title>The asparagus genome sheds light on the origin and evolution of a young Y chromosome.</title>
        <authorList>
            <person name="Harkess A."/>
            <person name="Zhou J."/>
            <person name="Xu C."/>
            <person name="Bowers J.E."/>
            <person name="Van der Hulst R."/>
            <person name="Ayyampalayam S."/>
            <person name="Mercati F."/>
            <person name="Riccardi P."/>
            <person name="McKain M.R."/>
            <person name="Kakrana A."/>
            <person name="Tang H."/>
            <person name="Ray J."/>
            <person name="Groenendijk J."/>
            <person name="Arikit S."/>
            <person name="Mathioni S.M."/>
            <person name="Nakano M."/>
            <person name="Shan H."/>
            <person name="Telgmann-Rauber A."/>
            <person name="Kanno A."/>
            <person name="Yue Z."/>
            <person name="Chen H."/>
            <person name="Li W."/>
            <person name="Chen Y."/>
            <person name="Xu X."/>
            <person name="Zhang Y."/>
            <person name="Luo S."/>
            <person name="Chen H."/>
            <person name="Gao J."/>
            <person name="Mao Z."/>
            <person name="Pires J.C."/>
            <person name="Luo M."/>
            <person name="Kudrna D."/>
            <person name="Wing R.A."/>
            <person name="Meyers B.C."/>
            <person name="Yi K."/>
            <person name="Kong H."/>
            <person name="Lavrijsen P."/>
            <person name="Sunseri F."/>
            <person name="Falavigna A."/>
            <person name="Ye Y."/>
            <person name="Leebens-Mack J.H."/>
            <person name="Chen G."/>
        </authorList>
    </citation>
    <scope>NUCLEOTIDE SEQUENCE [LARGE SCALE GENOMIC DNA]</scope>
    <source>
        <strain evidence="7">cv. DH0086</strain>
    </source>
</reference>
<dbReference type="Proteomes" id="UP000243459">
    <property type="component" value="Chromosome 5"/>
</dbReference>
<protein>
    <recommendedName>
        <fullName evidence="8">Magnesium transporter</fullName>
    </recommendedName>
</protein>
<feature type="transmembrane region" description="Helical" evidence="5">
    <location>
        <begin position="246"/>
        <end position="265"/>
    </location>
</feature>
<evidence type="ECO:0000313" key="7">
    <source>
        <dbReference type="Proteomes" id="UP000243459"/>
    </source>
</evidence>
<dbReference type="OMA" id="HEEDDIP"/>
<keyword evidence="2 5" id="KW-0812">Transmembrane</keyword>
<dbReference type="PANTHER" id="PTHR46950">
    <property type="entry name" value="MAGNESIUM TRANSPORTER CORA-LIKE FAMILY PROTEIN"/>
    <property type="match status" value="1"/>
</dbReference>
<name>A0A5P1ER69_ASPOF</name>
<keyword evidence="3 5" id="KW-1133">Transmembrane helix</keyword>
<evidence type="ECO:0000256" key="1">
    <source>
        <dbReference type="ARBA" id="ARBA00004141"/>
    </source>
</evidence>
<dbReference type="Gramene" id="ONK68153">
    <property type="protein sequence ID" value="ONK68153"/>
    <property type="gene ID" value="A4U43_C05F8000"/>
</dbReference>
<evidence type="ECO:0000256" key="5">
    <source>
        <dbReference type="SAM" id="Phobius"/>
    </source>
</evidence>
<evidence type="ECO:0000256" key="4">
    <source>
        <dbReference type="ARBA" id="ARBA00023136"/>
    </source>
</evidence>
<dbReference type="InterPro" id="IPR045863">
    <property type="entry name" value="CorA_TM1_TM2"/>
</dbReference>
<keyword evidence="4 5" id="KW-0472">Membrane</keyword>
<organism evidence="6 7">
    <name type="scientific">Asparagus officinalis</name>
    <name type="common">Garden asparagus</name>
    <dbReference type="NCBI Taxonomy" id="4686"/>
    <lineage>
        <taxon>Eukaryota</taxon>
        <taxon>Viridiplantae</taxon>
        <taxon>Streptophyta</taxon>
        <taxon>Embryophyta</taxon>
        <taxon>Tracheophyta</taxon>
        <taxon>Spermatophyta</taxon>
        <taxon>Magnoliopsida</taxon>
        <taxon>Liliopsida</taxon>
        <taxon>Asparagales</taxon>
        <taxon>Asparagaceae</taxon>
        <taxon>Asparagoideae</taxon>
        <taxon>Asparagus</taxon>
    </lineage>
</organism>
<dbReference type="PANTHER" id="PTHR46950:SF2">
    <property type="entry name" value="MAGNESIUM TRANSPORTER CORA-LIKE FAMILY PROTEIN"/>
    <property type="match status" value="1"/>
</dbReference>
<dbReference type="SUPFAM" id="SSF144083">
    <property type="entry name" value="Magnesium transport protein CorA, transmembrane region"/>
    <property type="match status" value="1"/>
</dbReference>
<keyword evidence="7" id="KW-1185">Reference proteome</keyword>
<evidence type="ECO:0000313" key="6">
    <source>
        <dbReference type="EMBL" id="ONK68153.1"/>
    </source>
</evidence>
<gene>
    <name evidence="6" type="ORF">A4U43_C05F8000</name>
</gene>
<evidence type="ECO:0000256" key="2">
    <source>
        <dbReference type="ARBA" id="ARBA00022692"/>
    </source>
</evidence>
<dbReference type="AlphaFoldDB" id="A0A5P1ER69"/>
<feature type="transmembrane region" description="Helical" evidence="5">
    <location>
        <begin position="222"/>
        <end position="239"/>
    </location>
</feature>
<comment type="subcellular location">
    <subcellularLocation>
        <location evidence="1">Membrane</location>
        <topology evidence="1">Multi-pass membrane protein</topology>
    </subcellularLocation>
</comment>
<accession>A0A5P1ER69</accession>
<evidence type="ECO:0008006" key="8">
    <source>
        <dbReference type="Google" id="ProtNLM"/>
    </source>
</evidence>
<sequence>MKHLLYEVPVRVAGGLLFELLGQSVGDPFCDEDDIPIVLRSWQAQNFLVTALHVKGSASNINVLGITEVQELLLAGGSTAPKSVHEVIAHLACRLSRWDDRLFRKFVFGAADEIELKFVNRRSREDLNLLSLILNQEIRRLATQVIRVKWSLHAREEIVFELVQHLRGINTRSLLEGIKKSTREMLEEQEAVRERLFTIQDVLQSTVRAWLQDKSLRVTHNLTIFGGVGLVLSIITGLFGINVDGILFGGVGLVLSIITGLFGINVDGIPGAEGTPYAFGLFSGVLFFIGFVLIGLGMLYLGLKKPITEEQVQVRKLELQQLVSMFQHEAETHAKVREGSGNVYRHNLPPTAADMIYDTDYVLIA</sequence>
<proteinExistence type="predicted"/>
<dbReference type="EMBL" id="CM007385">
    <property type="protein sequence ID" value="ONK68153.1"/>
    <property type="molecule type" value="Genomic_DNA"/>
</dbReference>
<evidence type="ECO:0000256" key="3">
    <source>
        <dbReference type="ARBA" id="ARBA00022989"/>
    </source>
</evidence>